<gene>
    <name evidence="3" type="ORF">BC936DRAFT_146753</name>
</gene>
<dbReference type="GO" id="GO:0016887">
    <property type="term" value="F:ATP hydrolysis activity"/>
    <property type="evidence" value="ECO:0007669"/>
    <property type="project" value="InterPro"/>
</dbReference>
<dbReference type="Proteomes" id="UP000268093">
    <property type="component" value="Unassembled WGS sequence"/>
</dbReference>
<evidence type="ECO:0000256" key="1">
    <source>
        <dbReference type="SAM" id="MobiDB-lite"/>
    </source>
</evidence>
<feature type="domain" description="ATPase AAA-type core" evidence="2">
    <location>
        <begin position="8"/>
        <end position="121"/>
    </location>
</feature>
<dbReference type="Gene3D" id="3.40.50.300">
    <property type="entry name" value="P-loop containing nucleotide triphosphate hydrolases"/>
    <property type="match status" value="1"/>
</dbReference>
<comment type="caution">
    <text evidence="3">The sequence shown here is derived from an EMBL/GenBank/DDBJ whole genome shotgun (WGS) entry which is preliminary data.</text>
</comment>
<evidence type="ECO:0000259" key="2">
    <source>
        <dbReference type="Pfam" id="PF00004"/>
    </source>
</evidence>
<sequence length="150" mass="16592">MLPPTTPFVGEHGTGKTTLVKMAANEVGRGVIYVSVPPKVEKLGDVFATAIGWPFEEHITFSAALARKLLGIPTRSDECPQEDKLYRALDAFRRGAAYYETKYNKPPVLILDDISKLDQRSSKTYRVMPSLPPTKGHTSLCSSAARERRV</sequence>
<feature type="region of interest" description="Disordered" evidence="1">
    <location>
        <begin position="126"/>
        <end position="150"/>
    </location>
</feature>
<organism evidence="3 4">
    <name type="scientific">Jimgerdemannia flammicorona</name>
    <dbReference type="NCBI Taxonomy" id="994334"/>
    <lineage>
        <taxon>Eukaryota</taxon>
        <taxon>Fungi</taxon>
        <taxon>Fungi incertae sedis</taxon>
        <taxon>Mucoromycota</taxon>
        <taxon>Mucoromycotina</taxon>
        <taxon>Endogonomycetes</taxon>
        <taxon>Endogonales</taxon>
        <taxon>Endogonaceae</taxon>
        <taxon>Jimgerdemannia</taxon>
    </lineage>
</organism>
<dbReference type="InterPro" id="IPR027417">
    <property type="entry name" value="P-loop_NTPase"/>
</dbReference>
<name>A0A433D6X0_9FUNG</name>
<reference evidence="3 4" key="1">
    <citation type="journal article" date="2018" name="New Phytol.">
        <title>Phylogenomics of Endogonaceae and evolution of mycorrhizas within Mucoromycota.</title>
        <authorList>
            <person name="Chang Y."/>
            <person name="Desiro A."/>
            <person name="Na H."/>
            <person name="Sandor L."/>
            <person name="Lipzen A."/>
            <person name="Clum A."/>
            <person name="Barry K."/>
            <person name="Grigoriev I.V."/>
            <person name="Martin F.M."/>
            <person name="Stajich J.E."/>
            <person name="Smith M.E."/>
            <person name="Bonito G."/>
            <person name="Spatafora J.W."/>
        </authorList>
    </citation>
    <scope>NUCLEOTIDE SEQUENCE [LARGE SCALE GENOMIC DNA]</scope>
    <source>
        <strain evidence="3 4">GMNB39</strain>
    </source>
</reference>
<proteinExistence type="predicted"/>
<accession>A0A433D6X0</accession>
<evidence type="ECO:0000313" key="3">
    <source>
        <dbReference type="EMBL" id="RUP46594.1"/>
    </source>
</evidence>
<keyword evidence="4" id="KW-1185">Reference proteome</keyword>
<dbReference type="EMBL" id="RBNI01005580">
    <property type="protein sequence ID" value="RUP46594.1"/>
    <property type="molecule type" value="Genomic_DNA"/>
</dbReference>
<dbReference type="Pfam" id="PF00004">
    <property type="entry name" value="AAA"/>
    <property type="match status" value="1"/>
</dbReference>
<dbReference type="AlphaFoldDB" id="A0A433D6X0"/>
<evidence type="ECO:0000313" key="4">
    <source>
        <dbReference type="Proteomes" id="UP000268093"/>
    </source>
</evidence>
<dbReference type="SUPFAM" id="SSF52540">
    <property type="entry name" value="P-loop containing nucleoside triphosphate hydrolases"/>
    <property type="match status" value="1"/>
</dbReference>
<dbReference type="GO" id="GO:0005524">
    <property type="term" value="F:ATP binding"/>
    <property type="evidence" value="ECO:0007669"/>
    <property type="project" value="InterPro"/>
</dbReference>
<protein>
    <recommendedName>
        <fullName evidence="2">ATPase AAA-type core domain-containing protein</fullName>
    </recommendedName>
</protein>
<dbReference type="InterPro" id="IPR003959">
    <property type="entry name" value="ATPase_AAA_core"/>
</dbReference>
<dbReference type="OrthoDB" id="2333074at2759"/>